<protein>
    <recommendedName>
        <fullName evidence="13">Metalloendopeptidase</fullName>
        <ecNumber evidence="13">3.4.24.-</ecNumber>
    </recommendedName>
</protein>
<comment type="cofactor">
    <cofactor evidence="12 13">
        <name>Zn(2+)</name>
        <dbReference type="ChEBI" id="CHEBI:29105"/>
    </cofactor>
    <text evidence="12 13">Binds 1 zinc ion per subunit.</text>
</comment>
<reference evidence="14" key="1">
    <citation type="submission" date="2021-02" db="EMBL/GenBank/DDBJ databases">
        <authorList>
            <person name="Bekaert M."/>
        </authorList>
    </citation>
    <scope>NUCLEOTIDE SEQUENCE</scope>
    <source>
        <strain evidence="14">IoA-00</strain>
    </source>
</reference>
<dbReference type="Proteomes" id="UP000675881">
    <property type="component" value="Chromosome 5"/>
</dbReference>
<evidence type="ECO:0000313" key="14">
    <source>
        <dbReference type="EMBL" id="CAF2934908.1"/>
    </source>
</evidence>
<dbReference type="Pfam" id="PF00501">
    <property type="entry name" value="AMP-binding"/>
    <property type="match status" value="1"/>
</dbReference>
<accession>A0A7R8CUA9</accession>
<feature type="disulfide bond" evidence="11">
    <location>
        <begin position="371"/>
        <end position="405"/>
    </location>
</feature>
<dbReference type="Gene3D" id="3.40.50.12780">
    <property type="entry name" value="N-terminal domain of ligase-like"/>
    <property type="match status" value="1"/>
</dbReference>
<dbReference type="SUPFAM" id="SSF56801">
    <property type="entry name" value="Acetyl-CoA synthetase-like"/>
    <property type="match status" value="1"/>
</dbReference>
<keyword evidence="7 12" id="KW-0482">Metalloprotease</keyword>
<evidence type="ECO:0000256" key="10">
    <source>
        <dbReference type="ARBA" id="ARBA00023180"/>
    </source>
</evidence>
<evidence type="ECO:0000256" key="8">
    <source>
        <dbReference type="ARBA" id="ARBA00023145"/>
    </source>
</evidence>
<dbReference type="InterPro" id="IPR042099">
    <property type="entry name" value="ANL_N_sf"/>
</dbReference>
<name>A0A7R8CUA9_LEPSM</name>
<keyword evidence="9 11" id="KW-1015">Disulfide bond</keyword>
<dbReference type="SMART" id="SM00254">
    <property type="entry name" value="ShKT"/>
    <property type="match status" value="2"/>
</dbReference>
<dbReference type="EC" id="3.4.24.-" evidence="13"/>
<keyword evidence="5 12" id="KW-0378">Hydrolase</keyword>
<keyword evidence="4" id="KW-0732">Signal</keyword>
<evidence type="ECO:0000256" key="5">
    <source>
        <dbReference type="ARBA" id="ARBA00022801"/>
    </source>
</evidence>
<keyword evidence="2 12" id="KW-0645">Protease</keyword>
<dbReference type="FunFam" id="3.40.390.10:FF:000015">
    <property type="entry name" value="Meprin A subunit"/>
    <property type="match status" value="1"/>
</dbReference>
<dbReference type="Gene3D" id="3.40.390.10">
    <property type="entry name" value="Collagenase (Catalytic Domain)"/>
    <property type="match status" value="1"/>
</dbReference>
<dbReference type="PANTHER" id="PTHR10127:SF780">
    <property type="entry name" value="METALLOENDOPEPTIDASE"/>
    <property type="match status" value="1"/>
</dbReference>
<dbReference type="EMBL" id="HG994584">
    <property type="protein sequence ID" value="CAF2934908.1"/>
    <property type="molecule type" value="Genomic_DNA"/>
</dbReference>
<keyword evidence="6 12" id="KW-0862">Zinc</keyword>
<feature type="binding site" evidence="12">
    <location>
        <position position="242"/>
    </location>
    <ligand>
        <name>Zn(2+)</name>
        <dbReference type="ChEBI" id="CHEBI:29105"/>
        <note>catalytic</note>
    </ligand>
</feature>
<evidence type="ECO:0000256" key="12">
    <source>
        <dbReference type="PROSITE-ProRule" id="PRU01211"/>
    </source>
</evidence>
<dbReference type="SMART" id="SM00235">
    <property type="entry name" value="ZnMc"/>
    <property type="match status" value="1"/>
</dbReference>
<evidence type="ECO:0000256" key="11">
    <source>
        <dbReference type="PROSITE-ProRule" id="PRU01005"/>
    </source>
</evidence>
<evidence type="ECO:0000256" key="9">
    <source>
        <dbReference type="ARBA" id="ARBA00023157"/>
    </source>
</evidence>
<keyword evidence="3 12" id="KW-0479">Metal-binding</keyword>
<keyword evidence="8" id="KW-0865">Zymogen</keyword>
<feature type="disulfide bond" evidence="11">
    <location>
        <begin position="409"/>
        <end position="443"/>
    </location>
</feature>
<dbReference type="GO" id="GO:0008270">
    <property type="term" value="F:zinc ion binding"/>
    <property type="evidence" value="ECO:0007669"/>
    <property type="project" value="UniProtKB-UniRule"/>
</dbReference>
<dbReference type="OrthoDB" id="2962993at2759"/>
<sequence length="995" mass="111929">MRDKENNFRLGGGRISAKDFIYVQISYNGNTNILRGYYYREGCPPALKLPLHQQPMGNFSISDLIGDSKANLPPPSFSSNNDLAQEDIPGEPLNPDDFRSALLVSDEPIEMGTMDPLTSAGLFEGDIDNVSHDDYVRILDSAVGEEGALERNAIRNTHKKWPGGKVPYVISSAYDSRERAIIASAFEDYAEKTCVRFLPRTNQHAYVHIMKGDGCSSSVGRTGGIQTISLGNGCIYKGIVIHELMHAIGFWHEQSRHDRDSHVKILWNNIIDSMKFNFLKYDLNKIDHLGAPYDTCSVMHYSSTAFSKNHRSPTISQKYNSGCQLGQRKGFSQVDVQKINKLYQCDTSTIGITALKPIKPTSKPAKTKADCVDSNKYCPTWAKQGECEKNPAWMLKNCQISCQECKNSCADHNPSCQKWANSGECTKNSDYMKLYCLKSCGICQGKCKDENQHCNKWMVKGYCKTGSFNVRSIGLALHRRVHRDLTFSSSVPSHLMESPFAKCNAQESQLFLQRPVVLVDPNGEFLYEDILRRSLDLAAIIGDLFKYENKITDHKICFLCPSGVSFLLATLACWLSGNTAVPLNIYQNKEVLEYILAQNESPFVIVTKECYDKIYPIAKINKRQIIVLDSSWTGNAVKSFDTDIPLPCLFNEHFYHGDRNGMILYTTGTTTGIPKPVTLNHFVIDARLKKIVDAWDLKREDCSLHAIPLQSHFGIIETLLAPISVGGKVVLLKSSNPTKVWSHLLGIGLDSNKSIHHKNKHLFHNRKIRDYVKASCTKKVRLMTCGGGSIPISLRIKWKRITGHTVVDTYTTTEVGTVLCNEFFKPLPRIEARVVRFLDNSKDKYDVLTEDSEEDKDGNGWFSTGDIVRLKGGRLQVIGKIIKNPVRNFRKIERQFSKYDGIIDCYVFGIDADPSELKMSLATVLAIDPNLTKSSLEQILTDYKERMSCEDIPSVFKTVNEIPVDSTGRVDKLQIAKLVFEGKDVPMLYFEDYVL</sequence>
<keyword evidence="10" id="KW-0325">Glycoprotein</keyword>
<evidence type="ECO:0000256" key="6">
    <source>
        <dbReference type="ARBA" id="ARBA00022833"/>
    </source>
</evidence>
<dbReference type="PANTHER" id="PTHR10127">
    <property type="entry name" value="DISCOIDIN, CUB, EGF, LAMININ , AND ZINC METALLOPROTEASE DOMAIN CONTAINING"/>
    <property type="match status" value="1"/>
</dbReference>
<evidence type="ECO:0000256" key="2">
    <source>
        <dbReference type="ARBA" id="ARBA00022670"/>
    </source>
</evidence>
<dbReference type="InterPro" id="IPR001506">
    <property type="entry name" value="Peptidase_M12A"/>
</dbReference>
<organism evidence="14 15">
    <name type="scientific">Lepeophtheirus salmonis</name>
    <name type="common">Salmon louse</name>
    <name type="synonym">Caligus salmonis</name>
    <dbReference type="NCBI Taxonomy" id="72036"/>
    <lineage>
        <taxon>Eukaryota</taxon>
        <taxon>Metazoa</taxon>
        <taxon>Ecdysozoa</taxon>
        <taxon>Arthropoda</taxon>
        <taxon>Crustacea</taxon>
        <taxon>Multicrustacea</taxon>
        <taxon>Hexanauplia</taxon>
        <taxon>Copepoda</taxon>
        <taxon>Siphonostomatoida</taxon>
        <taxon>Caligidae</taxon>
        <taxon>Lepeophtheirus</taxon>
    </lineage>
</organism>
<evidence type="ECO:0000313" key="15">
    <source>
        <dbReference type="Proteomes" id="UP000675881"/>
    </source>
</evidence>
<evidence type="ECO:0000256" key="1">
    <source>
        <dbReference type="ARBA" id="ARBA00002657"/>
    </source>
</evidence>
<evidence type="ECO:0000256" key="7">
    <source>
        <dbReference type="ARBA" id="ARBA00023049"/>
    </source>
</evidence>
<dbReference type="CDD" id="cd04280">
    <property type="entry name" value="ZnMc_astacin_like"/>
    <property type="match status" value="1"/>
</dbReference>
<dbReference type="PROSITE" id="PS51670">
    <property type="entry name" value="SHKT"/>
    <property type="match status" value="2"/>
</dbReference>
<evidence type="ECO:0000256" key="13">
    <source>
        <dbReference type="RuleBase" id="RU361183"/>
    </source>
</evidence>
<evidence type="ECO:0000256" key="4">
    <source>
        <dbReference type="ARBA" id="ARBA00022729"/>
    </source>
</evidence>
<dbReference type="GO" id="GO:0004222">
    <property type="term" value="F:metalloendopeptidase activity"/>
    <property type="evidence" value="ECO:0007669"/>
    <property type="project" value="UniProtKB-UniRule"/>
</dbReference>
<dbReference type="GO" id="GO:0006508">
    <property type="term" value="P:proteolysis"/>
    <property type="evidence" value="ECO:0007669"/>
    <property type="project" value="UniProtKB-KW"/>
</dbReference>
<keyword evidence="15" id="KW-1185">Reference proteome</keyword>
<gene>
    <name evidence="14" type="ORF">LSAA_9694</name>
</gene>
<dbReference type="InterPro" id="IPR006026">
    <property type="entry name" value="Peptidase_Metallo"/>
</dbReference>
<dbReference type="AlphaFoldDB" id="A0A7R8CUA9"/>
<dbReference type="Pfam" id="PF01400">
    <property type="entry name" value="Astacin"/>
    <property type="match status" value="1"/>
</dbReference>
<dbReference type="InterPro" id="IPR000873">
    <property type="entry name" value="AMP-dep_synth/lig_dom"/>
</dbReference>
<comment type="function">
    <text evidence="1">Metalloprotease.</text>
</comment>
<dbReference type="SUPFAM" id="SSF55486">
    <property type="entry name" value="Metalloproteases ('zincins'), catalytic domain"/>
    <property type="match status" value="1"/>
</dbReference>
<dbReference type="InterPro" id="IPR024079">
    <property type="entry name" value="MetalloPept_cat_dom_sf"/>
</dbReference>
<feature type="active site" evidence="12">
    <location>
        <position position="243"/>
    </location>
</feature>
<dbReference type="PROSITE" id="PS51864">
    <property type="entry name" value="ASTACIN"/>
    <property type="match status" value="1"/>
</dbReference>
<feature type="binding site" evidence="12">
    <location>
        <position position="246"/>
    </location>
    <ligand>
        <name>Zn(2+)</name>
        <dbReference type="ChEBI" id="CHEBI:29105"/>
        <note>catalytic</note>
    </ligand>
</feature>
<dbReference type="Pfam" id="PF01549">
    <property type="entry name" value="ShK"/>
    <property type="match status" value="2"/>
</dbReference>
<proteinExistence type="predicted"/>
<feature type="binding site" evidence="12">
    <location>
        <position position="252"/>
    </location>
    <ligand>
        <name>Zn(2+)</name>
        <dbReference type="ChEBI" id="CHEBI:29105"/>
        <note>catalytic</note>
    </ligand>
</feature>
<evidence type="ECO:0000256" key="3">
    <source>
        <dbReference type="ARBA" id="ARBA00022723"/>
    </source>
</evidence>
<dbReference type="PRINTS" id="PR00480">
    <property type="entry name" value="ASTACIN"/>
</dbReference>
<comment type="caution">
    <text evidence="11">Lacks conserved residue(s) required for the propagation of feature annotation.</text>
</comment>
<dbReference type="InterPro" id="IPR034035">
    <property type="entry name" value="Astacin-like_dom"/>
</dbReference>
<dbReference type="InterPro" id="IPR003582">
    <property type="entry name" value="ShKT_dom"/>
</dbReference>